<dbReference type="KEGG" id="gsl:Gasu_26750"/>
<evidence type="ECO:0000256" key="1">
    <source>
        <dbReference type="ARBA" id="ARBA00004948"/>
    </source>
</evidence>
<proteinExistence type="predicted"/>
<evidence type="ECO:0000313" key="5">
    <source>
        <dbReference type="Proteomes" id="UP000030680"/>
    </source>
</evidence>
<keyword evidence="4" id="KW-0808">Transferase</keyword>
<dbReference type="PANTHER" id="PTHR20857">
    <property type="entry name" value="THIAMINE-PHOSPHATE PYROPHOSPHORYLASE"/>
    <property type="match status" value="1"/>
</dbReference>
<comment type="pathway">
    <text evidence="1">Cofactor biosynthesis; thiamine diphosphate biosynthesis.</text>
</comment>
<evidence type="ECO:0000256" key="2">
    <source>
        <dbReference type="ARBA" id="ARBA00022977"/>
    </source>
</evidence>
<evidence type="ECO:0000259" key="3">
    <source>
        <dbReference type="Pfam" id="PF02581"/>
    </source>
</evidence>
<gene>
    <name evidence="4" type="ORF">Gasu_26750</name>
</gene>
<dbReference type="InterPro" id="IPR036206">
    <property type="entry name" value="ThiamineP_synth_sf"/>
</dbReference>
<accession>M2Y1T3</accession>
<dbReference type="OrthoDB" id="4994at2759"/>
<dbReference type="PANTHER" id="PTHR20857:SF23">
    <property type="entry name" value="THIAMINE BIOSYNTHETIC BIFUNCTIONAL ENZYME"/>
    <property type="match status" value="1"/>
</dbReference>
<reference evidence="5" key="1">
    <citation type="journal article" date="2013" name="Science">
        <title>Gene transfer from bacteria and archaea facilitated evolution of an extremophilic eukaryote.</title>
        <authorList>
            <person name="Schonknecht G."/>
            <person name="Chen W.H."/>
            <person name="Ternes C.M."/>
            <person name="Barbier G.G."/>
            <person name="Shrestha R.P."/>
            <person name="Stanke M."/>
            <person name="Brautigam A."/>
            <person name="Baker B.J."/>
            <person name="Banfield J.F."/>
            <person name="Garavito R.M."/>
            <person name="Carr K."/>
            <person name="Wilkerson C."/>
            <person name="Rensing S.A."/>
            <person name="Gagneul D."/>
            <person name="Dickenson N.E."/>
            <person name="Oesterhelt C."/>
            <person name="Lercher M.J."/>
            <person name="Weber A.P."/>
        </authorList>
    </citation>
    <scope>NUCLEOTIDE SEQUENCE [LARGE SCALE GENOMIC DNA]</scope>
    <source>
        <strain evidence="5">074W</strain>
    </source>
</reference>
<dbReference type="GO" id="GO:0005737">
    <property type="term" value="C:cytoplasm"/>
    <property type="evidence" value="ECO:0007669"/>
    <property type="project" value="TreeGrafter"/>
</dbReference>
<dbReference type="AlphaFoldDB" id="M2Y1T3"/>
<dbReference type="GeneID" id="17088652"/>
<dbReference type="eggNOG" id="ENOG502S9Y2">
    <property type="taxonomic scope" value="Eukaryota"/>
</dbReference>
<dbReference type="CDD" id="cd00564">
    <property type="entry name" value="TMP_TenI"/>
    <property type="match status" value="1"/>
</dbReference>
<dbReference type="Pfam" id="PF02581">
    <property type="entry name" value="TMP-TENI"/>
    <property type="match status" value="1"/>
</dbReference>
<dbReference type="GO" id="GO:0009228">
    <property type="term" value="P:thiamine biosynthetic process"/>
    <property type="evidence" value="ECO:0007669"/>
    <property type="project" value="UniProtKB-KW"/>
</dbReference>
<protein>
    <submittedName>
        <fullName evidence="4">Thiamine-phosphate pyrophosphorylase</fullName>
        <ecNumber evidence="4">2.5.1.3</ecNumber>
    </submittedName>
</protein>
<feature type="domain" description="Thiamine phosphate synthase/TenI" evidence="3">
    <location>
        <begin position="3"/>
        <end position="161"/>
    </location>
</feature>
<dbReference type="EC" id="2.5.1.3" evidence="4"/>
<sequence>MIGGVSAIQLRDIEGNAADFHKAAMRLVKILNQKCPLIINRDIELALKIGASGVHFAESQLEDQATKETAINSQLLVGISVHSISSARKAVEWSPGYIQVGSVFNTRSHPGQQPLGLSRLREIRKSIPSSIQLVAVGGIHLENVHKVKKEGVSNIAVISAIAHNSNRVEYCRKLKKLLGS</sequence>
<keyword evidence="2" id="KW-0784">Thiamine biosynthesis</keyword>
<dbReference type="Proteomes" id="UP000030680">
    <property type="component" value="Unassembled WGS sequence"/>
</dbReference>
<dbReference type="Gramene" id="EME29888">
    <property type="protein sequence ID" value="EME29888"/>
    <property type="gene ID" value="Gasu_26750"/>
</dbReference>
<evidence type="ECO:0000313" key="4">
    <source>
        <dbReference type="EMBL" id="EME29888.1"/>
    </source>
</evidence>
<dbReference type="SUPFAM" id="SSF51391">
    <property type="entry name" value="Thiamin phosphate synthase"/>
    <property type="match status" value="1"/>
</dbReference>
<dbReference type="RefSeq" id="XP_005706408.1">
    <property type="nucleotide sequence ID" value="XM_005706351.1"/>
</dbReference>
<dbReference type="STRING" id="130081.M2Y1T3"/>
<keyword evidence="5" id="KW-1185">Reference proteome</keyword>
<dbReference type="Gene3D" id="3.20.20.70">
    <property type="entry name" value="Aldolase class I"/>
    <property type="match status" value="1"/>
</dbReference>
<name>M2Y1T3_GALSU</name>
<dbReference type="InterPro" id="IPR013785">
    <property type="entry name" value="Aldolase_TIM"/>
</dbReference>
<dbReference type="InterPro" id="IPR022998">
    <property type="entry name" value="ThiamineP_synth_TenI"/>
</dbReference>
<organism evidence="4 5">
    <name type="scientific">Galdieria sulphuraria</name>
    <name type="common">Red alga</name>
    <dbReference type="NCBI Taxonomy" id="130081"/>
    <lineage>
        <taxon>Eukaryota</taxon>
        <taxon>Rhodophyta</taxon>
        <taxon>Bangiophyceae</taxon>
        <taxon>Galdieriales</taxon>
        <taxon>Galdieriaceae</taxon>
        <taxon>Galdieria</taxon>
    </lineage>
</organism>
<dbReference type="GO" id="GO:0004789">
    <property type="term" value="F:thiamine-phosphate diphosphorylase activity"/>
    <property type="evidence" value="ECO:0007669"/>
    <property type="project" value="UniProtKB-EC"/>
</dbReference>
<dbReference type="EMBL" id="KB454504">
    <property type="protein sequence ID" value="EME29888.1"/>
    <property type="molecule type" value="Genomic_DNA"/>
</dbReference>